<dbReference type="AlphaFoldDB" id="A0A0P0VCK0"/>
<evidence type="ECO:0000256" key="1">
    <source>
        <dbReference type="SAM" id="MobiDB-lite"/>
    </source>
</evidence>
<dbReference type="PaxDb" id="39947-A0A0P0VCK0"/>
<feature type="region of interest" description="Disordered" evidence="1">
    <location>
        <begin position="1"/>
        <end position="56"/>
    </location>
</feature>
<dbReference type="EMBL" id="AP014957">
    <property type="protein sequence ID" value="BAS76063.1"/>
    <property type="molecule type" value="Genomic_DNA"/>
</dbReference>
<feature type="compositionally biased region" description="Basic and acidic residues" evidence="1">
    <location>
        <begin position="40"/>
        <end position="56"/>
    </location>
</feature>
<reference evidence="2 3" key="2">
    <citation type="journal article" date="2013" name="Plant Cell Physiol.">
        <title>Rice Annotation Project Database (RAP-DB): an integrative and interactive database for rice genomics.</title>
        <authorList>
            <person name="Sakai H."/>
            <person name="Lee S.S."/>
            <person name="Tanaka T."/>
            <person name="Numa H."/>
            <person name="Kim J."/>
            <person name="Kawahara Y."/>
            <person name="Wakimoto H."/>
            <person name="Yang C.C."/>
            <person name="Iwamoto M."/>
            <person name="Abe T."/>
            <person name="Yamada Y."/>
            <person name="Muto A."/>
            <person name="Inokuchi H."/>
            <person name="Ikemura T."/>
            <person name="Matsumoto T."/>
            <person name="Sasaki T."/>
            <person name="Itoh T."/>
        </authorList>
    </citation>
    <scope>NUCLEOTIDE SEQUENCE [LARGE SCALE GENOMIC DNA]</scope>
    <source>
        <strain evidence="3">cv. Nipponbare</strain>
    </source>
</reference>
<sequence length="166" mass="18161">CGHRPARRQRRRRSGGRREGDGGGGLLPRRARGDVVPPRLDVRPGRDELRHGRLGEEQQVGHVVGVGERESVAGEVAAAGEVGVVDVEHLCQRGGVLVDGGRVRGAAEEGLDEELEDEAGDGRVEVVRLHLQPHLQLRRRRLRRQKVGALRLVLGRDVPVYRAGLC</sequence>
<feature type="non-terminal residue" evidence="2">
    <location>
        <position position="166"/>
    </location>
</feature>
<dbReference type="eggNOG" id="ENOG502R5F3">
    <property type="taxonomic scope" value="Eukaryota"/>
</dbReference>
<reference evidence="2 3" key="3">
    <citation type="journal article" date="2013" name="Rice">
        <title>Improvement of the Oryza sativa Nipponbare reference genome using next generation sequence and optical map data.</title>
        <authorList>
            <person name="Kawahara Y."/>
            <person name="de la Bastide M."/>
            <person name="Hamilton J.P."/>
            <person name="Kanamori H."/>
            <person name="McCombie W.R."/>
            <person name="Ouyang S."/>
            <person name="Schwartz D.C."/>
            <person name="Tanaka T."/>
            <person name="Wu J."/>
            <person name="Zhou S."/>
            <person name="Childs K.L."/>
            <person name="Davidson R.M."/>
            <person name="Lin H."/>
            <person name="Quesada-Ocampo L."/>
            <person name="Vaillancourt B."/>
            <person name="Sakai H."/>
            <person name="Lee S.S."/>
            <person name="Kim J."/>
            <person name="Numa H."/>
            <person name="Itoh T."/>
            <person name="Buell C.R."/>
            <person name="Matsumoto T."/>
        </authorList>
    </citation>
    <scope>NUCLEOTIDE SEQUENCE [LARGE SCALE GENOMIC DNA]</scope>
    <source>
        <strain evidence="3">cv. Nipponbare</strain>
    </source>
</reference>
<evidence type="ECO:0000313" key="3">
    <source>
        <dbReference type="Proteomes" id="UP000059680"/>
    </source>
</evidence>
<dbReference type="Gramene" id="Os01t0933950-00">
    <property type="protein sequence ID" value="Os01t0933950-00"/>
    <property type="gene ID" value="Os01g0933950"/>
</dbReference>
<keyword evidence="3" id="KW-1185">Reference proteome</keyword>
<proteinExistence type="predicted"/>
<organism evidence="2 3">
    <name type="scientific">Oryza sativa subsp. japonica</name>
    <name type="common">Rice</name>
    <dbReference type="NCBI Taxonomy" id="39947"/>
    <lineage>
        <taxon>Eukaryota</taxon>
        <taxon>Viridiplantae</taxon>
        <taxon>Streptophyta</taxon>
        <taxon>Embryophyta</taxon>
        <taxon>Tracheophyta</taxon>
        <taxon>Spermatophyta</taxon>
        <taxon>Magnoliopsida</taxon>
        <taxon>Liliopsida</taxon>
        <taxon>Poales</taxon>
        <taxon>Poaceae</taxon>
        <taxon>BOP clade</taxon>
        <taxon>Oryzoideae</taxon>
        <taxon>Oryzeae</taxon>
        <taxon>Oryzinae</taxon>
        <taxon>Oryza</taxon>
        <taxon>Oryza sativa</taxon>
    </lineage>
</organism>
<reference evidence="3" key="1">
    <citation type="journal article" date="2005" name="Nature">
        <title>The map-based sequence of the rice genome.</title>
        <authorList>
            <consortium name="International rice genome sequencing project (IRGSP)"/>
            <person name="Matsumoto T."/>
            <person name="Wu J."/>
            <person name="Kanamori H."/>
            <person name="Katayose Y."/>
            <person name="Fujisawa M."/>
            <person name="Namiki N."/>
            <person name="Mizuno H."/>
            <person name="Yamamoto K."/>
            <person name="Antonio B.A."/>
            <person name="Baba T."/>
            <person name="Sakata K."/>
            <person name="Nagamura Y."/>
            <person name="Aoki H."/>
            <person name="Arikawa K."/>
            <person name="Arita K."/>
            <person name="Bito T."/>
            <person name="Chiden Y."/>
            <person name="Fujitsuka N."/>
            <person name="Fukunaka R."/>
            <person name="Hamada M."/>
            <person name="Harada C."/>
            <person name="Hayashi A."/>
            <person name="Hijishita S."/>
            <person name="Honda M."/>
            <person name="Hosokawa S."/>
            <person name="Ichikawa Y."/>
            <person name="Idonuma A."/>
            <person name="Iijima M."/>
            <person name="Ikeda M."/>
            <person name="Ikeno M."/>
            <person name="Ito K."/>
            <person name="Ito S."/>
            <person name="Ito T."/>
            <person name="Ito Y."/>
            <person name="Ito Y."/>
            <person name="Iwabuchi A."/>
            <person name="Kamiya K."/>
            <person name="Karasawa W."/>
            <person name="Kurita K."/>
            <person name="Katagiri S."/>
            <person name="Kikuta A."/>
            <person name="Kobayashi H."/>
            <person name="Kobayashi N."/>
            <person name="Machita K."/>
            <person name="Maehara T."/>
            <person name="Masukawa M."/>
            <person name="Mizubayashi T."/>
            <person name="Mukai Y."/>
            <person name="Nagasaki H."/>
            <person name="Nagata Y."/>
            <person name="Naito S."/>
            <person name="Nakashima M."/>
            <person name="Nakama Y."/>
            <person name="Nakamichi Y."/>
            <person name="Nakamura M."/>
            <person name="Meguro A."/>
            <person name="Negishi M."/>
            <person name="Ohta I."/>
            <person name="Ohta T."/>
            <person name="Okamoto M."/>
            <person name="Ono N."/>
            <person name="Saji S."/>
            <person name="Sakaguchi M."/>
            <person name="Sakai K."/>
            <person name="Shibata M."/>
            <person name="Shimokawa T."/>
            <person name="Song J."/>
            <person name="Takazaki Y."/>
            <person name="Terasawa K."/>
            <person name="Tsugane M."/>
            <person name="Tsuji K."/>
            <person name="Ueda S."/>
            <person name="Waki K."/>
            <person name="Yamagata H."/>
            <person name="Yamamoto M."/>
            <person name="Yamamoto S."/>
            <person name="Yamane H."/>
            <person name="Yoshiki S."/>
            <person name="Yoshihara R."/>
            <person name="Yukawa K."/>
            <person name="Zhong H."/>
            <person name="Yano M."/>
            <person name="Yuan Q."/>
            <person name="Ouyang S."/>
            <person name="Liu J."/>
            <person name="Jones K.M."/>
            <person name="Gansberger K."/>
            <person name="Moffat K."/>
            <person name="Hill J."/>
            <person name="Bera J."/>
            <person name="Fadrosh D."/>
            <person name="Jin S."/>
            <person name="Johri S."/>
            <person name="Kim M."/>
            <person name="Overton L."/>
            <person name="Reardon M."/>
            <person name="Tsitrin T."/>
            <person name="Vuong H."/>
            <person name="Weaver B."/>
            <person name="Ciecko A."/>
            <person name="Tallon L."/>
            <person name="Jackson J."/>
            <person name="Pai G."/>
            <person name="Aken S.V."/>
            <person name="Utterback T."/>
            <person name="Reidmuller S."/>
            <person name="Feldblyum T."/>
            <person name="Hsiao J."/>
            <person name="Zismann V."/>
            <person name="Iobst S."/>
            <person name="de Vazeille A.R."/>
            <person name="Buell C.R."/>
            <person name="Ying K."/>
            <person name="Li Y."/>
            <person name="Lu T."/>
            <person name="Huang Y."/>
            <person name="Zhao Q."/>
            <person name="Feng Q."/>
            <person name="Zhang L."/>
            <person name="Zhu J."/>
            <person name="Weng Q."/>
            <person name="Mu J."/>
            <person name="Lu Y."/>
            <person name="Fan D."/>
            <person name="Liu Y."/>
            <person name="Guan J."/>
            <person name="Zhang Y."/>
            <person name="Yu S."/>
            <person name="Liu X."/>
            <person name="Zhang Y."/>
            <person name="Hong G."/>
            <person name="Han B."/>
            <person name="Choisne N."/>
            <person name="Demange N."/>
            <person name="Orjeda G."/>
            <person name="Samain S."/>
            <person name="Cattolico L."/>
            <person name="Pelletier E."/>
            <person name="Couloux A."/>
            <person name="Segurens B."/>
            <person name="Wincker P."/>
            <person name="D'Hont A."/>
            <person name="Scarpelli C."/>
            <person name="Weissenbach J."/>
            <person name="Salanoubat M."/>
            <person name="Quetier F."/>
            <person name="Yu Y."/>
            <person name="Kim H.R."/>
            <person name="Rambo T."/>
            <person name="Currie J."/>
            <person name="Collura K."/>
            <person name="Luo M."/>
            <person name="Yang T."/>
            <person name="Ammiraju J.S.S."/>
            <person name="Engler F."/>
            <person name="Soderlund C."/>
            <person name="Wing R.A."/>
            <person name="Palmer L.E."/>
            <person name="de la Bastide M."/>
            <person name="Spiegel L."/>
            <person name="Nascimento L."/>
            <person name="Zutavern T."/>
            <person name="O'Shaughnessy A."/>
            <person name="Dike S."/>
            <person name="Dedhia N."/>
            <person name="Preston R."/>
            <person name="Balija V."/>
            <person name="McCombie W.R."/>
            <person name="Chow T."/>
            <person name="Chen H."/>
            <person name="Chung M."/>
            <person name="Chen C."/>
            <person name="Shaw J."/>
            <person name="Wu H."/>
            <person name="Hsiao K."/>
            <person name="Chao Y."/>
            <person name="Chu M."/>
            <person name="Cheng C."/>
            <person name="Hour A."/>
            <person name="Lee P."/>
            <person name="Lin S."/>
            <person name="Lin Y."/>
            <person name="Liou J."/>
            <person name="Liu S."/>
            <person name="Hsing Y."/>
            <person name="Raghuvanshi S."/>
            <person name="Mohanty A."/>
            <person name="Bharti A.K."/>
            <person name="Gaur A."/>
            <person name="Gupta V."/>
            <person name="Kumar D."/>
            <person name="Ravi V."/>
            <person name="Vij S."/>
            <person name="Kapur A."/>
            <person name="Khurana P."/>
            <person name="Khurana P."/>
            <person name="Khurana J.P."/>
            <person name="Tyagi A.K."/>
            <person name="Gaikwad K."/>
            <person name="Singh A."/>
            <person name="Dalal V."/>
            <person name="Srivastava S."/>
            <person name="Dixit A."/>
            <person name="Pal A.K."/>
            <person name="Ghazi I.A."/>
            <person name="Yadav M."/>
            <person name="Pandit A."/>
            <person name="Bhargava A."/>
            <person name="Sureshbabu K."/>
            <person name="Batra K."/>
            <person name="Sharma T.R."/>
            <person name="Mohapatra T."/>
            <person name="Singh N.K."/>
            <person name="Messing J."/>
            <person name="Nelson A.B."/>
            <person name="Fuks G."/>
            <person name="Kavchok S."/>
            <person name="Keizer G."/>
            <person name="Linton E."/>
            <person name="Llaca V."/>
            <person name="Song R."/>
            <person name="Tanyolac B."/>
            <person name="Young S."/>
            <person name="Ho-Il K."/>
            <person name="Hahn J.H."/>
            <person name="Sangsakoo G."/>
            <person name="Vanavichit A."/>
            <person name="de Mattos Luiz.A.T."/>
            <person name="Zimmer P.D."/>
            <person name="Malone G."/>
            <person name="Dellagostin O."/>
            <person name="de Oliveira A.C."/>
            <person name="Bevan M."/>
            <person name="Bancroft I."/>
            <person name="Minx P."/>
            <person name="Cordum H."/>
            <person name="Wilson R."/>
            <person name="Cheng Z."/>
            <person name="Jin W."/>
            <person name="Jiang J."/>
            <person name="Leong S.A."/>
            <person name="Iwama H."/>
            <person name="Gojobori T."/>
            <person name="Itoh T."/>
            <person name="Niimura Y."/>
            <person name="Fujii Y."/>
            <person name="Habara T."/>
            <person name="Sakai H."/>
            <person name="Sato Y."/>
            <person name="Wilson G."/>
            <person name="Kumar K."/>
            <person name="McCouch S."/>
            <person name="Juretic N."/>
            <person name="Hoen D."/>
            <person name="Wright S."/>
            <person name="Bruskiewich R."/>
            <person name="Bureau T."/>
            <person name="Miyao A."/>
            <person name="Hirochika H."/>
            <person name="Nishikawa T."/>
            <person name="Kadowaki K."/>
            <person name="Sugiura M."/>
            <person name="Burr B."/>
            <person name="Sasaki T."/>
        </authorList>
    </citation>
    <scope>NUCLEOTIDE SEQUENCE [LARGE SCALE GENOMIC DNA]</scope>
    <source>
        <strain evidence="3">cv. Nipponbare</strain>
    </source>
</reference>
<feature type="non-terminal residue" evidence="2">
    <location>
        <position position="1"/>
    </location>
</feature>
<gene>
    <name evidence="2" type="ordered locus">Os01g0933950</name>
    <name evidence="2" type="ORF">OSNPB_010933950</name>
</gene>
<dbReference type="InParanoid" id="A0A0P0VCK0"/>
<protein>
    <submittedName>
        <fullName evidence="2">Os01g0933950 protein</fullName>
    </submittedName>
</protein>
<feature type="compositionally biased region" description="Basic residues" evidence="1">
    <location>
        <begin position="1"/>
        <end position="15"/>
    </location>
</feature>
<dbReference type="FunCoup" id="A0A0P0VCK0">
    <property type="interactions" value="5"/>
</dbReference>
<dbReference type="Proteomes" id="UP000059680">
    <property type="component" value="Chromosome 1"/>
</dbReference>
<accession>A0A0P0VCK0</accession>
<evidence type="ECO:0000313" key="2">
    <source>
        <dbReference type="EMBL" id="BAS76063.1"/>
    </source>
</evidence>
<name>A0A0P0VCK0_ORYSJ</name>